<comment type="subunit">
    <text evidence="5">Homodimer, may be a subunit of the RNA degradosome.</text>
</comment>
<dbReference type="GO" id="GO:0008270">
    <property type="term" value="F:zinc ion binding"/>
    <property type="evidence" value="ECO:0007669"/>
    <property type="project" value="InterPro"/>
</dbReference>
<feature type="binding site" evidence="7">
    <location>
        <begin position="246"/>
        <end position="248"/>
    </location>
    <ligand>
        <name>substrate</name>
    </ligand>
</feature>
<evidence type="ECO:0000256" key="3">
    <source>
        <dbReference type="ARBA" id="ARBA00022839"/>
    </source>
</evidence>
<feature type="binding site" evidence="8">
    <location>
        <position position="63"/>
    </location>
    <ligand>
        <name>Ca(2+)</name>
        <dbReference type="ChEBI" id="CHEBI:29108"/>
    </ligand>
</feature>
<gene>
    <name evidence="5" type="primary">rnj</name>
    <name evidence="10" type="ORF">A2319_04470</name>
</gene>
<comment type="cofactor">
    <cofactor evidence="8">
        <name>Zn(2+)</name>
        <dbReference type="ChEBI" id="CHEBI:29105"/>
    </cofactor>
    <text evidence="8">Binds 2 Zn(2+) ions per subunit. It is not clear if Zn(2+) or Mg(2+) is physiologically important.</text>
</comment>
<dbReference type="SUPFAM" id="SSF56281">
    <property type="entry name" value="Metallo-hydrolase/oxidoreductase"/>
    <property type="match status" value="1"/>
</dbReference>
<proteinExistence type="inferred from homology"/>
<dbReference type="InterPro" id="IPR001279">
    <property type="entry name" value="Metallo-B-lactamas"/>
</dbReference>
<feature type="binding site" evidence="8">
    <location>
        <position position="61"/>
    </location>
    <ligand>
        <name>Ca(2+)</name>
        <dbReference type="ChEBI" id="CHEBI:29108"/>
    </ligand>
</feature>
<feature type="binding site" evidence="8">
    <location>
        <position position="177"/>
    </location>
    <ligand>
        <name>Zn(2+)</name>
        <dbReference type="ChEBI" id="CHEBI:29105"/>
        <label>1</label>
        <note>catalytic</note>
    </ligand>
</feature>
<dbReference type="Pfam" id="PF17770">
    <property type="entry name" value="RNase_J_C"/>
    <property type="match status" value="1"/>
</dbReference>
<dbReference type="Proteomes" id="UP000176420">
    <property type="component" value="Unassembled WGS sequence"/>
</dbReference>
<dbReference type="PANTHER" id="PTHR43694">
    <property type="entry name" value="RIBONUCLEASE J"/>
    <property type="match status" value="1"/>
</dbReference>
<dbReference type="InterPro" id="IPR036866">
    <property type="entry name" value="RibonucZ/Hydroxyglut_hydro"/>
</dbReference>
<evidence type="ECO:0000256" key="5">
    <source>
        <dbReference type="HAMAP-Rule" id="MF_01491"/>
    </source>
</evidence>
<sequence>MNGKQTTRLNHGVHSATLNKLRVAVIGGAEEVGINMTMIEYGKDIILIDCGLMFPDEDMPGVDYILPDVSYLKGKERNIRGIIITHAHLDHIGAIPHIAPILHNPPIYSARLTLGIISKRQDDFRDKPRLDLREVDVDGQLKLGEFTVEFIRINHSVPDSLAVVVRTPEGIIMHTGDFKIDLDPINDQVTDFAKITRIGKEGVLALMADSTNASKPGQQLSEKYIGKTISDIMEKAEGRIIVGTFASNLNRVQQLIWAAQELERYVVLEGLSMKTNVEIAKELGYLTVNSKTIISPEEAVKLPPHKVIIIGTGAQGEDRASLMRMVSGEHRYFKIEEGDTIIFSSSVIPGNERSVQTLKDMLIREGANVVHYQMMDVHAGGHAQQEDLKLFLRMVNPKYYIPVEGHLDFLWTNGQVARKLGWLKERVFITANGRVMEFAGGEGMMTREQLPAEYVFVDGLGVGDVSEIVLRDRQMLAEDGMLTVIVTINGHNGKVVGNPDIISRGFIYMKGNKSLVEETRRKAMEIVSPKVINEKPNPVYLKNKLRDELGEFLFKKLQRRPMVLPVVVEV</sequence>
<dbReference type="EC" id="3.1.-.-" evidence="5"/>
<organism evidence="10 11">
    <name type="scientific">Candidatus Kerfeldbacteria bacterium RIFOXYB2_FULL_38_14</name>
    <dbReference type="NCBI Taxonomy" id="1798547"/>
    <lineage>
        <taxon>Bacteria</taxon>
        <taxon>Candidatus Kerfeldiibacteriota</taxon>
    </lineage>
</organism>
<keyword evidence="5" id="KW-0698">rRNA processing</keyword>
<dbReference type="InterPro" id="IPR042173">
    <property type="entry name" value="RNase_J_2"/>
</dbReference>
<keyword evidence="5" id="KW-0255">Endonuclease</keyword>
<feature type="binding site" evidence="8">
    <location>
        <position position="155"/>
    </location>
    <ligand>
        <name>Zn(2+)</name>
        <dbReference type="ChEBI" id="CHEBI:29105"/>
        <label>1</label>
        <note>catalytic</note>
    </ligand>
</feature>
<evidence type="ECO:0000256" key="6">
    <source>
        <dbReference type="PIRSR" id="PIRSR004803-1"/>
    </source>
</evidence>
<keyword evidence="3 5" id="KW-0269">Exonuclease</keyword>
<dbReference type="GO" id="GO:0004521">
    <property type="term" value="F:RNA endonuclease activity"/>
    <property type="evidence" value="ECO:0007669"/>
    <property type="project" value="UniProtKB-UniRule"/>
</dbReference>
<dbReference type="Gene3D" id="3.40.50.10710">
    <property type="entry name" value="Metallo-hydrolase/oxidoreductase"/>
    <property type="match status" value="1"/>
</dbReference>
<dbReference type="CDD" id="cd07714">
    <property type="entry name" value="RNaseJ_MBL-fold"/>
    <property type="match status" value="1"/>
</dbReference>
<comment type="caution">
    <text evidence="10">The sequence shown here is derived from an EMBL/GenBank/DDBJ whole genome shotgun (WGS) entry which is preliminary data.</text>
</comment>
<dbReference type="GO" id="GO:0005737">
    <property type="term" value="C:cytoplasm"/>
    <property type="evidence" value="ECO:0007669"/>
    <property type="project" value="UniProtKB-SubCell"/>
</dbReference>
<dbReference type="Pfam" id="PF22505">
    <property type="entry name" value="RNase_J_b_CASP"/>
    <property type="match status" value="1"/>
</dbReference>
<dbReference type="GO" id="GO:0006364">
    <property type="term" value="P:rRNA processing"/>
    <property type="evidence" value="ECO:0007669"/>
    <property type="project" value="UniProtKB-UniRule"/>
</dbReference>
<dbReference type="InterPro" id="IPR004613">
    <property type="entry name" value="RNase_J"/>
</dbReference>
<dbReference type="Gene3D" id="3.60.15.10">
    <property type="entry name" value="Ribonuclease Z/Hydroxyacylglutathione hydrolase-like"/>
    <property type="match status" value="1"/>
</dbReference>
<feature type="domain" description="Metallo-beta-lactamase" evidence="9">
    <location>
        <begin position="33"/>
        <end position="229"/>
    </location>
</feature>
<evidence type="ECO:0000256" key="2">
    <source>
        <dbReference type="ARBA" id="ARBA00022722"/>
    </source>
</evidence>
<accession>A0A1G2BHT8</accession>
<feature type="binding site" evidence="8">
    <location>
        <position position="86"/>
    </location>
    <ligand>
        <name>Zn(2+)</name>
        <dbReference type="ChEBI" id="CHEBI:29105"/>
        <label>1</label>
        <note>catalytic</note>
    </ligand>
</feature>
<keyword evidence="4 5" id="KW-0694">RNA-binding</keyword>
<dbReference type="EMBL" id="MHKI01000006">
    <property type="protein sequence ID" value="OGY87787.1"/>
    <property type="molecule type" value="Genomic_DNA"/>
</dbReference>
<feature type="binding site" evidence="8">
    <location>
        <position position="91"/>
    </location>
    <ligand>
        <name>Zn(2+)</name>
        <dbReference type="ChEBI" id="CHEBI:29105"/>
        <label>1</label>
        <note>catalytic</note>
    </ligand>
</feature>
<protein>
    <recommendedName>
        <fullName evidence="5">Ribonuclease J</fullName>
        <shortName evidence="5">RNase J</shortName>
        <ecNumber evidence="5">3.1.-.-</ecNumber>
    </recommendedName>
</protein>
<dbReference type="Pfam" id="PF00753">
    <property type="entry name" value="Lactamase_B"/>
    <property type="match status" value="1"/>
</dbReference>
<keyword evidence="8" id="KW-0479">Metal-binding</keyword>
<keyword evidence="8" id="KW-0862">Zinc</keyword>
<keyword evidence="2 5" id="KW-0540">Nuclease</keyword>
<evidence type="ECO:0000313" key="10">
    <source>
        <dbReference type="EMBL" id="OGY87787.1"/>
    </source>
</evidence>
<comment type="function">
    <text evidence="5">An RNase that has 5'-3' exonuclease and possibly endonuclease activity. Involved in maturation of rRNA and in some organisms also mRNA maturation and/or decay.</text>
</comment>
<dbReference type="NCBIfam" id="TIGR00649">
    <property type="entry name" value="MG423"/>
    <property type="match status" value="1"/>
</dbReference>
<evidence type="ECO:0000259" key="9">
    <source>
        <dbReference type="SMART" id="SM00849"/>
    </source>
</evidence>
<dbReference type="InterPro" id="IPR055132">
    <property type="entry name" value="RNase_J_b_CASP"/>
</dbReference>
<dbReference type="PIRSF" id="PIRSF004803">
    <property type="entry name" value="RnjA"/>
    <property type="match status" value="1"/>
</dbReference>
<evidence type="ECO:0000313" key="11">
    <source>
        <dbReference type="Proteomes" id="UP000176420"/>
    </source>
</evidence>
<dbReference type="AlphaFoldDB" id="A0A1G2BHT8"/>
<comment type="cofactor">
    <cofactor evidence="8">
        <name>Ca(2+)</name>
        <dbReference type="ChEBI" id="CHEBI:29108"/>
    </cofactor>
    <text evidence="8">Binds 1 Ca(2+) cation per subunit. Seen in 1 crystal structure, it is not clear if it is physiologically important.</text>
</comment>
<dbReference type="GO" id="GO:0003723">
    <property type="term" value="F:RNA binding"/>
    <property type="evidence" value="ECO:0007669"/>
    <property type="project" value="UniProtKB-UniRule"/>
</dbReference>
<feature type="binding site" evidence="8">
    <location>
        <position position="88"/>
    </location>
    <ligand>
        <name>Zn(2+)</name>
        <dbReference type="ChEBI" id="CHEBI:29105"/>
        <label>1</label>
        <note>catalytic</note>
    </ligand>
</feature>
<keyword evidence="8" id="KW-0106">Calcium</keyword>
<feature type="binding site" evidence="8">
    <location>
        <position position="90"/>
    </location>
    <ligand>
        <name>Zn(2+)</name>
        <dbReference type="ChEBI" id="CHEBI:29105"/>
        <label>1</label>
        <note>catalytic</note>
    </ligand>
</feature>
<feature type="binding site" evidence="7">
    <location>
        <begin position="378"/>
        <end position="382"/>
    </location>
    <ligand>
        <name>substrate</name>
    </ligand>
</feature>
<dbReference type="SMART" id="SM00849">
    <property type="entry name" value="Lactamase_B"/>
    <property type="match status" value="1"/>
</dbReference>
<feature type="active site" description="Proton donor" evidence="6">
    <location>
        <position position="209"/>
    </location>
</feature>
<feature type="binding site" evidence="8">
    <location>
        <position position="458"/>
    </location>
    <ligand>
        <name>Ca(2+)</name>
        <dbReference type="ChEBI" id="CHEBI:29108"/>
    </ligand>
</feature>
<reference evidence="10 11" key="1">
    <citation type="journal article" date="2016" name="Nat. Commun.">
        <title>Thousands of microbial genomes shed light on interconnected biogeochemical processes in an aquifer system.</title>
        <authorList>
            <person name="Anantharaman K."/>
            <person name="Brown C.T."/>
            <person name="Hug L.A."/>
            <person name="Sharon I."/>
            <person name="Castelle C.J."/>
            <person name="Probst A.J."/>
            <person name="Thomas B.C."/>
            <person name="Singh A."/>
            <person name="Wilkins M.J."/>
            <person name="Karaoz U."/>
            <person name="Brodie E.L."/>
            <person name="Williams K.H."/>
            <person name="Hubbard S.S."/>
            <person name="Banfield J.F."/>
        </authorList>
    </citation>
    <scope>NUCLEOTIDE SEQUENCE [LARGE SCALE GENOMIC DNA]</scope>
</reference>
<comment type="caution">
    <text evidence="5">Lacks conserved residue(s) required for the propagation of feature annotation.</text>
</comment>
<dbReference type="HAMAP" id="MF_01491">
    <property type="entry name" value="RNase_J_bact"/>
    <property type="match status" value="1"/>
</dbReference>
<keyword evidence="1 5" id="KW-0963">Cytoplasm</keyword>
<dbReference type="PANTHER" id="PTHR43694:SF1">
    <property type="entry name" value="RIBONUCLEASE J"/>
    <property type="match status" value="1"/>
</dbReference>
<comment type="similarity">
    <text evidence="5">Belongs to the metallo-beta-lactamase superfamily. RNA-metabolizing metallo-beta-lactamase-like family. Bacterial RNase J subfamily.</text>
</comment>
<evidence type="ECO:0000256" key="8">
    <source>
        <dbReference type="PIRSR" id="PIRSR004803-3"/>
    </source>
</evidence>
<dbReference type="Gene3D" id="3.10.20.580">
    <property type="match status" value="1"/>
</dbReference>
<evidence type="ECO:0000256" key="4">
    <source>
        <dbReference type="ARBA" id="ARBA00022884"/>
    </source>
</evidence>
<feature type="active site" description="Proton acceptor" evidence="6">
    <location>
        <position position="382"/>
    </location>
</feature>
<dbReference type="GO" id="GO:0004534">
    <property type="term" value="F:5'-3' RNA exonuclease activity"/>
    <property type="evidence" value="ECO:0007669"/>
    <property type="project" value="UniProtKB-UniRule"/>
</dbReference>
<dbReference type="InterPro" id="IPR041636">
    <property type="entry name" value="RNase_J_C"/>
</dbReference>
<name>A0A1G2BHT8_9BACT</name>
<comment type="subcellular location">
    <subcellularLocation>
        <location evidence="5">Cytoplasm</location>
    </subcellularLocation>
</comment>
<keyword evidence="5" id="KW-0378">Hydrolase</keyword>
<evidence type="ECO:0000256" key="7">
    <source>
        <dbReference type="PIRSR" id="PIRSR004803-2"/>
    </source>
</evidence>
<dbReference type="InterPro" id="IPR030854">
    <property type="entry name" value="RNase_J_bac"/>
</dbReference>
<evidence type="ECO:0000256" key="1">
    <source>
        <dbReference type="ARBA" id="ARBA00022490"/>
    </source>
</evidence>